<gene>
    <name evidence="4" type="ORF">C8F04DRAFT_1118393</name>
</gene>
<dbReference type="GO" id="GO:0004842">
    <property type="term" value="F:ubiquitin-protein transferase activity"/>
    <property type="evidence" value="ECO:0007669"/>
    <property type="project" value="TreeGrafter"/>
</dbReference>
<dbReference type="PROSITE" id="PS50089">
    <property type="entry name" value="ZF_RING_2"/>
    <property type="match status" value="1"/>
</dbReference>
<dbReference type="AlphaFoldDB" id="A0AAD6SJR3"/>
<keyword evidence="1" id="KW-0862">Zinc</keyword>
<evidence type="ECO:0000313" key="4">
    <source>
        <dbReference type="EMBL" id="KAJ7028695.1"/>
    </source>
</evidence>
<dbReference type="InterPro" id="IPR013083">
    <property type="entry name" value="Znf_RING/FYVE/PHD"/>
</dbReference>
<protein>
    <recommendedName>
        <fullName evidence="3">RING-type domain-containing protein</fullName>
    </recommendedName>
</protein>
<feature type="compositionally biased region" description="Acidic residues" evidence="2">
    <location>
        <begin position="415"/>
        <end position="426"/>
    </location>
</feature>
<dbReference type="SUPFAM" id="SSF57850">
    <property type="entry name" value="RING/U-box"/>
    <property type="match status" value="1"/>
</dbReference>
<evidence type="ECO:0000256" key="1">
    <source>
        <dbReference type="PROSITE-ProRule" id="PRU00175"/>
    </source>
</evidence>
<dbReference type="Proteomes" id="UP001218188">
    <property type="component" value="Unassembled WGS sequence"/>
</dbReference>
<dbReference type="GO" id="GO:0008270">
    <property type="term" value="F:zinc ion binding"/>
    <property type="evidence" value="ECO:0007669"/>
    <property type="project" value="UniProtKB-KW"/>
</dbReference>
<dbReference type="Gene3D" id="3.30.40.10">
    <property type="entry name" value="Zinc/RING finger domain, C3HC4 (zinc finger)"/>
    <property type="match status" value="1"/>
</dbReference>
<feature type="region of interest" description="Disordered" evidence="2">
    <location>
        <begin position="444"/>
        <end position="519"/>
    </location>
</feature>
<feature type="compositionally biased region" description="Gly residues" evidence="2">
    <location>
        <begin position="593"/>
        <end position="602"/>
    </location>
</feature>
<feature type="compositionally biased region" description="Basic and acidic residues" evidence="2">
    <location>
        <begin position="35"/>
        <end position="44"/>
    </location>
</feature>
<feature type="domain" description="RING-type" evidence="3">
    <location>
        <begin position="200"/>
        <end position="251"/>
    </location>
</feature>
<feature type="compositionally biased region" description="Low complexity" evidence="2">
    <location>
        <begin position="490"/>
        <end position="501"/>
    </location>
</feature>
<keyword evidence="1" id="KW-0479">Metal-binding</keyword>
<dbReference type="GO" id="GO:0051865">
    <property type="term" value="P:protein autoubiquitination"/>
    <property type="evidence" value="ECO:0007669"/>
    <property type="project" value="TreeGrafter"/>
</dbReference>
<dbReference type="SMART" id="SM00184">
    <property type="entry name" value="RING"/>
    <property type="match status" value="1"/>
</dbReference>
<evidence type="ECO:0000259" key="3">
    <source>
        <dbReference type="PROSITE" id="PS50089"/>
    </source>
</evidence>
<reference evidence="4" key="1">
    <citation type="submission" date="2023-03" db="EMBL/GenBank/DDBJ databases">
        <title>Massive genome expansion in bonnet fungi (Mycena s.s.) driven by repeated elements and novel gene families across ecological guilds.</title>
        <authorList>
            <consortium name="Lawrence Berkeley National Laboratory"/>
            <person name="Harder C.B."/>
            <person name="Miyauchi S."/>
            <person name="Viragh M."/>
            <person name="Kuo A."/>
            <person name="Thoen E."/>
            <person name="Andreopoulos B."/>
            <person name="Lu D."/>
            <person name="Skrede I."/>
            <person name="Drula E."/>
            <person name="Henrissat B."/>
            <person name="Morin E."/>
            <person name="Kohler A."/>
            <person name="Barry K."/>
            <person name="LaButti K."/>
            <person name="Morin E."/>
            <person name="Salamov A."/>
            <person name="Lipzen A."/>
            <person name="Mereny Z."/>
            <person name="Hegedus B."/>
            <person name="Baldrian P."/>
            <person name="Stursova M."/>
            <person name="Weitz H."/>
            <person name="Taylor A."/>
            <person name="Grigoriev I.V."/>
            <person name="Nagy L.G."/>
            <person name="Martin F."/>
            <person name="Kauserud H."/>
        </authorList>
    </citation>
    <scope>NUCLEOTIDE SEQUENCE</scope>
    <source>
        <strain evidence="4">CBHHK200</strain>
    </source>
</reference>
<dbReference type="PANTHER" id="PTHR12109">
    <property type="entry name" value="RING FINGER PROTEIN 141-RELATED"/>
    <property type="match status" value="1"/>
</dbReference>
<proteinExistence type="predicted"/>
<keyword evidence="1" id="KW-0863">Zinc-finger</keyword>
<name>A0AAD6SJR3_9AGAR</name>
<feature type="region of interest" description="Disordered" evidence="2">
    <location>
        <begin position="562"/>
        <end position="602"/>
    </location>
</feature>
<evidence type="ECO:0000256" key="2">
    <source>
        <dbReference type="SAM" id="MobiDB-lite"/>
    </source>
</evidence>
<comment type="caution">
    <text evidence="4">The sequence shown here is derived from an EMBL/GenBank/DDBJ whole genome shotgun (WGS) entry which is preliminary data.</text>
</comment>
<feature type="region of interest" description="Disordered" evidence="2">
    <location>
        <begin position="23"/>
        <end position="146"/>
    </location>
</feature>
<dbReference type="PANTHER" id="PTHR12109:SF3">
    <property type="entry name" value="RING FINGER PROTEIN 141"/>
    <property type="match status" value="1"/>
</dbReference>
<keyword evidence="5" id="KW-1185">Reference proteome</keyword>
<organism evidence="4 5">
    <name type="scientific">Mycena alexandri</name>
    <dbReference type="NCBI Taxonomy" id="1745969"/>
    <lineage>
        <taxon>Eukaryota</taxon>
        <taxon>Fungi</taxon>
        <taxon>Dikarya</taxon>
        <taxon>Basidiomycota</taxon>
        <taxon>Agaricomycotina</taxon>
        <taxon>Agaricomycetes</taxon>
        <taxon>Agaricomycetidae</taxon>
        <taxon>Agaricales</taxon>
        <taxon>Marasmiineae</taxon>
        <taxon>Mycenaceae</taxon>
        <taxon>Mycena</taxon>
    </lineage>
</organism>
<dbReference type="Pfam" id="PF13923">
    <property type="entry name" value="zf-C3HC4_2"/>
    <property type="match status" value="1"/>
</dbReference>
<sequence length="602" mass="65223">MTTRQTTPSSSLVVLAPTNSLKRALSEDVDSDSLPESKKIRLKSENTPQSKDKKKRRKKKKKTPVVAGGSNGTPHATVLRRASIDFGKGKRKAASAPPASVLHLEIEPGDHSTEDTEEQTEDRESSLDTITGPVQDDSQRAATPVAETSSAAIVKLDNEDITKPAQVSTDAETSSAALAKLNQELSAQASVSHSPQSLTCQICLDLLHKPYALAPCGHVSCYNCLVSWFTTVREPEELFHGPRRKTCPHCRATIKERPVEVWSIKDMVAGLLKSGLVDGLSAAPPAALPLPGPPQPVDAARPPDPWHNIFRYSHQHPVFHPAPVNGAEPPSVEDMGMLDQEDGGVYRCLDCMHEIWNGGDGGMFDDDDDDSDVDHVMWPGLQPFAFAGPFHPFFGNLGPSEDDDDESDGGVSLMAEDDGYDSFIDDGDVHGGGEQHAAAIIEIEDDSDSEAPRAAGHGRRAAPANRRVVSSDDEDEDDHPPQHRRASSRVASPVDSDVIVVSDDESDAPHAYIPRGARSRANVVDLNTDEEFGSHDGSDDESIIEDPGHHLAMGFHDQAILHMLQQHYDDPDNDEDPHEGHGQYEEDSDDGHSYGGSDYGEY</sequence>
<accession>A0AAD6SJR3</accession>
<feature type="region of interest" description="Disordered" evidence="2">
    <location>
        <begin position="395"/>
        <end position="432"/>
    </location>
</feature>
<dbReference type="EMBL" id="JARJCM010000109">
    <property type="protein sequence ID" value="KAJ7028695.1"/>
    <property type="molecule type" value="Genomic_DNA"/>
</dbReference>
<feature type="compositionally biased region" description="Basic and acidic residues" evidence="2">
    <location>
        <begin position="104"/>
        <end position="114"/>
    </location>
</feature>
<dbReference type="InterPro" id="IPR047126">
    <property type="entry name" value="RNF141-like"/>
</dbReference>
<dbReference type="InterPro" id="IPR001841">
    <property type="entry name" value="Znf_RING"/>
</dbReference>
<feature type="compositionally biased region" description="Basic residues" evidence="2">
    <location>
        <begin position="52"/>
        <end position="63"/>
    </location>
</feature>
<evidence type="ECO:0000313" key="5">
    <source>
        <dbReference type="Proteomes" id="UP001218188"/>
    </source>
</evidence>